<dbReference type="NCBIfam" id="NF002099">
    <property type="entry name" value="PRK00944.1"/>
    <property type="match status" value="1"/>
</dbReference>
<dbReference type="InterPro" id="IPR019691">
    <property type="entry name" value="DUF2585"/>
</dbReference>
<comment type="caution">
    <text evidence="5">Lacks conserved residue(s) required for the propagation of feature annotation.</text>
</comment>
<dbReference type="Proteomes" id="UP000546200">
    <property type="component" value="Unassembled WGS sequence"/>
</dbReference>
<evidence type="ECO:0000256" key="2">
    <source>
        <dbReference type="ARBA" id="ARBA00022692"/>
    </source>
</evidence>
<accession>A0A7W9EU44</accession>
<keyword evidence="7" id="KW-1185">Reference proteome</keyword>
<evidence type="ECO:0000256" key="1">
    <source>
        <dbReference type="ARBA" id="ARBA00022475"/>
    </source>
</evidence>
<organism evidence="6 7">
    <name type="scientific">Sphingomonas aerophila</name>
    <dbReference type="NCBI Taxonomy" id="1344948"/>
    <lineage>
        <taxon>Bacteria</taxon>
        <taxon>Pseudomonadati</taxon>
        <taxon>Pseudomonadota</taxon>
        <taxon>Alphaproteobacteria</taxon>
        <taxon>Sphingomonadales</taxon>
        <taxon>Sphingomonadaceae</taxon>
        <taxon>Sphingomonas</taxon>
    </lineage>
</organism>
<evidence type="ECO:0000256" key="5">
    <source>
        <dbReference type="HAMAP-Rule" id="MF_01514"/>
    </source>
</evidence>
<keyword evidence="3 5" id="KW-1133">Transmembrane helix</keyword>
<dbReference type="EMBL" id="JACIJK010000005">
    <property type="protein sequence ID" value="MBB5714889.1"/>
    <property type="molecule type" value="Genomic_DNA"/>
</dbReference>
<evidence type="ECO:0000313" key="7">
    <source>
        <dbReference type="Proteomes" id="UP000546200"/>
    </source>
</evidence>
<feature type="transmembrane region" description="Helical" evidence="5">
    <location>
        <begin position="65"/>
        <end position="83"/>
    </location>
</feature>
<keyword evidence="4 5" id="KW-0472">Membrane</keyword>
<keyword evidence="1 5" id="KW-1003">Cell membrane</keyword>
<protein>
    <recommendedName>
        <fullName evidence="5">UPF0314 protein FHS94_001730</fullName>
    </recommendedName>
</protein>
<proteinExistence type="inferred from homology"/>
<evidence type="ECO:0000256" key="4">
    <source>
        <dbReference type="ARBA" id="ARBA00023136"/>
    </source>
</evidence>
<comment type="subcellular location">
    <subcellularLocation>
        <location evidence="5">Cell membrane</location>
        <topology evidence="5">Multi-pass membrane protein</topology>
    </subcellularLocation>
</comment>
<gene>
    <name evidence="6" type="ORF">FHS94_001730</name>
</gene>
<comment type="similarity">
    <text evidence="5">Belongs to the UPF0314 family.</text>
</comment>
<comment type="caution">
    <text evidence="6">The sequence shown here is derived from an EMBL/GenBank/DDBJ whole genome shotgun (WGS) entry which is preliminary data.</text>
</comment>
<dbReference type="HAMAP" id="MF_01514">
    <property type="entry name" value="UPF0314"/>
    <property type="match status" value="1"/>
</dbReference>
<dbReference type="AlphaFoldDB" id="A0A7W9EU44"/>
<dbReference type="Pfam" id="PF10755">
    <property type="entry name" value="DUF2585"/>
    <property type="match status" value="1"/>
</dbReference>
<sequence>MGWASSQCCAAAAKTALAILGLLLATAAALLALGRSPICPCGTVRLWHGTVQSAENSQQLLDWYSLTHLVHGLLFYMAGAFLLRRWPVHRRLIAAVSAEAAWEILENSPIIIDRYRAVTMAWGYAGDSIVNSLSDIGCMTLGFVLAWRLPWRASVLLGVGCELLALLVIRDNLTLNVLMLVWPIEAVRVWQAG</sequence>
<reference evidence="6 7" key="1">
    <citation type="submission" date="2020-08" db="EMBL/GenBank/DDBJ databases">
        <title>Genomic Encyclopedia of Type Strains, Phase IV (KMG-IV): sequencing the most valuable type-strain genomes for metagenomic binning, comparative biology and taxonomic classification.</title>
        <authorList>
            <person name="Goeker M."/>
        </authorList>
    </citation>
    <scope>NUCLEOTIDE SEQUENCE [LARGE SCALE GENOMIC DNA]</scope>
    <source>
        <strain evidence="6 7">DSM 100044</strain>
    </source>
</reference>
<keyword evidence="2 5" id="KW-0812">Transmembrane</keyword>
<name>A0A7W9EU44_9SPHN</name>
<evidence type="ECO:0000313" key="6">
    <source>
        <dbReference type="EMBL" id="MBB5714889.1"/>
    </source>
</evidence>
<dbReference type="RefSeq" id="WP_184056631.1">
    <property type="nucleotide sequence ID" value="NZ_JACIJK010000005.1"/>
</dbReference>
<dbReference type="GO" id="GO:0005886">
    <property type="term" value="C:plasma membrane"/>
    <property type="evidence" value="ECO:0007669"/>
    <property type="project" value="UniProtKB-SubCell"/>
</dbReference>
<evidence type="ECO:0000256" key="3">
    <source>
        <dbReference type="ARBA" id="ARBA00022989"/>
    </source>
</evidence>